<dbReference type="EMBL" id="FN654454">
    <property type="protein sequence ID" value="CBY33866.1"/>
    <property type="molecule type" value="Genomic_DNA"/>
</dbReference>
<keyword evidence="1" id="KW-0472">Membrane</keyword>
<sequence>MKLTVVQQLRAIIMASFLCLICSLLAFFSLFRLFFCLFWPFRLISAFSPQINIFSPFRLFSP</sequence>
<protein>
    <submittedName>
        <fullName evidence="2">Uncharacterized protein</fullName>
    </submittedName>
</protein>
<evidence type="ECO:0000256" key="1">
    <source>
        <dbReference type="SAM" id="Phobius"/>
    </source>
</evidence>
<gene>
    <name evidence="2" type="ORF">GSOID_T00021821001</name>
</gene>
<reference evidence="2" key="1">
    <citation type="journal article" date="2010" name="Science">
        <title>Plasticity of animal genome architecture unmasked by rapid evolution of a pelagic tunicate.</title>
        <authorList>
            <person name="Denoeud F."/>
            <person name="Henriet S."/>
            <person name="Mungpakdee S."/>
            <person name="Aury J.M."/>
            <person name="Da Silva C."/>
            <person name="Brinkmann H."/>
            <person name="Mikhaleva J."/>
            <person name="Olsen L.C."/>
            <person name="Jubin C."/>
            <person name="Canestro C."/>
            <person name="Bouquet J.M."/>
            <person name="Danks G."/>
            <person name="Poulain J."/>
            <person name="Campsteijn C."/>
            <person name="Adamski M."/>
            <person name="Cross I."/>
            <person name="Yadetie F."/>
            <person name="Muffato M."/>
            <person name="Louis A."/>
            <person name="Butcher S."/>
            <person name="Tsagkogeorga G."/>
            <person name="Konrad A."/>
            <person name="Singh S."/>
            <person name="Jensen M.F."/>
            <person name="Cong E.H."/>
            <person name="Eikeseth-Otteraa H."/>
            <person name="Noel B."/>
            <person name="Anthouard V."/>
            <person name="Porcel B.M."/>
            <person name="Kachouri-Lafond R."/>
            <person name="Nishino A."/>
            <person name="Ugolini M."/>
            <person name="Chourrout P."/>
            <person name="Nishida H."/>
            <person name="Aasland R."/>
            <person name="Huzurbazar S."/>
            <person name="Westhof E."/>
            <person name="Delsuc F."/>
            <person name="Lehrach H."/>
            <person name="Reinhardt R."/>
            <person name="Weissenbach J."/>
            <person name="Roy S.W."/>
            <person name="Artiguenave F."/>
            <person name="Postlethwait J.H."/>
            <person name="Manak J.R."/>
            <person name="Thompson E.M."/>
            <person name="Jaillon O."/>
            <person name="Du Pasquier L."/>
            <person name="Boudinot P."/>
            <person name="Liberles D.A."/>
            <person name="Volff J.N."/>
            <person name="Philippe H."/>
            <person name="Lenhard B."/>
            <person name="Roest Crollius H."/>
            <person name="Wincker P."/>
            <person name="Chourrout D."/>
        </authorList>
    </citation>
    <scope>NUCLEOTIDE SEQUENCE [LARGE SCALE GENOMIC DNA]</scope>
</reference>
<dbReference type="AlphaFoldDB" id="E4YEB6"/>
<keyword evidence="1" id="KW-0812">Transmembrane</keyword>
<organism evidence="2">
    <name type="scientific">Oikopleura dioica</name>
    <name type="common">Tunicate</name>
    <dbReference type="NCBI Taxonomy" id="34765"/>
    <lineage>
        <taxon>Eukaryota</taxon>
        <taxon>Metazoa</taxon>
        <taxon>Chordata</taxon>
        <taxon>Tunicata</taxon>
        <taxon>Appendicularia</taxon>
        <taxon>Copelata</taxon>
        <taxon>Oikopleuridae</taxon>
        <taxon>Oikopleura</taxon>
    </lineage>
</organism>
<proteinExistence type="predicted"/>
<feature type="transmembrane region" description="Helical" evidence="1">
    <location>
        <begin position="12"/>
        <end position="41"/>
    </location>
</feature>
<keyword evidence="1" id="KW-1133">Transmembrane helix</keyword>
<evidence type="ECO:0000313" key="2">
    <source>
        <dbReference type="EMBL" id="CBY33866.1"/>
    </source>
</evidence>
<accession>E4YEB6</accession>
<dbReference type="Proteomes" id="UP000011014">
    <property type="component" value="Unassembled WGS sequence"/>
</dbReference>
<name>E4YEB6_OIKDI</name>